<keyword evidence="1" id="KW-0472">Membrane</keyword>
<evidence type="ECO:0000313" key="3">
    <source>
        <dbReference type="Proteomes" id="UP000321080"/>
    </source>
</evidence>
<proteinExistence type="predicted"/>
<feature type="transmembrane region" description="Helical" evidence="1">
    <location>
        <begin position="141"/>
        <end position="158"/>
    </location>
</feature>
<dbReference type="EMBL" id="VRKQ01000010">
    <property type="protein sequence ID" value="TXG37008.1"/>
    <property type="molecule type" value="Genomic_DNA"/>
</dbReference>
<accession>A0A5C7GHD9</accession>
<gene>
    <name evidence="2" type="ORF">FUA22_10595</name>
</gene>
<feature type="transmembrane region" description="Helical" evidence="1">
    <location>
        <begin position="12"/>
        <end position="32"/>
    </location>
</feature>
<comment type="caution">
    <text evidence="2">The sequence shown here is derived from an EMBL/GenBank/DDBJ whole genome shotgun (WGS) entry which is preliminary data.</text>
</comment>
<evidence type="ECO:0000313" key="2">
    <source>
        <dbReference type="EMBL" id="TXG37008.1"/>
    </source>
</evidence>
<feature type="transmembrane region" description="Helical" evidence="1">
    <location>
        <begin position="107"/>
        <end position="129"/>
    </location>
</feature>
<dbReference type="AlphaFoldDB" id="A0A5C7GHD9"/>
<sequence>MKKLAYFTSLILFYSIAFLLLFVMVFSMLSYFEYKFGIQIPFVEVIENRAKVHVPLLGLRINVPFNYGILIMWSAMLYYAIYFYAFKNFLKVFIEKKIFETKPLKRLRFFMILNLVPLVYIIVFTASFLVRGVRIRLEDDYFIVLAHLAIAFLIYLYLDVLKKGKHIQEENDLTI</sequence>
<reference evidence="2 3" key="1">
    <citation type="submission" date="2019-08" db="EMBL/GenBank/DDBJ databases">
        <title>Seonamhaeicola sediminis sp. nov., isolated from marine sediment.</title>
        <authorList>
            <person name="Cao W.R."/>
        </authorList>
    </citation>
    <scope>NUCLEOTIDE SEQUENCE [LARGE SCALE GENOMIC DNA]</scope>
    <source>
        <strain evidence="2 3">1505</strain>
    </source>
</reference>
<keyword evidence="3" id="KW-1185">Reference proteome</keyword>
<dbReference type="Pfam" id="PF11188">
    <property type="entry name" value="DUF2975"/>
    <property type="match status" value="1"/>
</dbReference>
<feature type="transmembrane region" description="Helical" evidence="1">
    <location>
        <begin position="65"/>
        <end position="86"/>
    </location>
</feature>
<keyword evidence="1" id="KW-0812">Transmembrane</keyword>
<protein>
    <submittedName>
        <fullName evidence="2">DUF2975 domain-containing protein</fullName>
    </submittedName>
</protein>
<dbReference type="RefSeq" id="WP_147768110.1">
    <property type="nucleotide sequence ID" value="NZ_CANNCE010000002.1"/>
</dbReference>
<dbReference type="InterPro" id="IPR021354">
    <property type="entry name" value="DUF2975"/>
</dbReference>
<dbReference type="Proteomes" id="UP000321080">
    <property type="component" value="Unassembled WGS sequence"/>
</dbReference>
<organism evidence="2 3">
    <name type="scientific">Seonamhaeicola maritimus</name>
    <dbReference type="NCBI Taxonomy" id="2591822"/>
    <lineage>
        <taxon>Bacteria</taxon>
        <taxon>Pseudomonadati</taxon>
        <taxon>Bacteroidota</taxon>
        <taxon>Flavobacteriia</taxon>
        <taxon>Flavobacteriales</taxon>
        <taxon>Flavobacteriaceae</taxon>
    </lineage>
</organism>
<dbReference type="OrthoDB" id="1202740at2"/>
<evidence type="ECO:0000256" key="1">
    <source>
        <dbReference type="SAM" id="Phobius"/>
    </source>
</evidence>
<name>A0A5C7GHD9_9FLAO</name>
<keyword evidence="1" id="KW-1133">Transmembrane helix</keyword>